<proteinExistence type="predicted"/>
<dbReference type="Proteomes" id="UP001205566">
    <property type="component" value="Unassembled WGS sequence"/>
</dbReference>
<reference evidence="2" key="1">
    <citation type="thesis" date="2020" institute="Technische Universitat Dresden" country="Dresden, Germany">
        <title>The Agarolytic System of Microbulbifer elongatus PORT2, Isolated from Batu Karas, Pangandaran West Java Indonesia.</title>
        <authorList>
            <person name="Anggraeni S.R."/>
        </authorList>
    </citation>
    <scope>NUCLEOTIDE SEQUENCE</scope>
    <source>
        <strain evidence="2">PORT2</strain>
    </source>
</reference>
<comment type="caution">
    <text evidence="2">The sequence shown here is derived from an EMBL/GenBank/DDBJ whole genome shotgun (WGS) entry which is preliminary data.</text>
</comment>
<dbReference type="RefSeq" id="WP_255875919.1">
    <property type="nucleotide sequence ID" value="NZ_JACASI010000045.1"/>
</dbReference>
<evidence type="ECO:0000256" key="1">
    <source>
        <dbReference type="SAM" id="SignalP"/>
    </source>
</evidence>
<protein>
    <submittedName>
        <fullName evidence="2">Uncharacterized protein</fullName>
    </submittedName>
</protein>
<keyword evidence="3" id="KW-1185">Reference proteome</keyword>
<feature type="signal peptide" evidence="1">
    <location>
        <begin position="1"/>
        <end position="21"/>
    </location>
</feature>
<feature type="chain" id="PRO_5047096898" evidence="1">
    <location>
        <begin position="22"/>
        <end position="235"/>
    </location>
</feature>
<evidence type="ECO:0000313" key="2">
    <source>
        <dbReference type="EMBL" id="MCQ3831012.1"/>
    </source>
</evidence>
<organism evidence="2 3">
    <name type="scientific">Microbulbifer elongatus</name>
    <dbReference type="NCBI Taxonomy" id="86173"/>
    <lineage>
        <taxon>Bacteria</taxon>
        <taxon>Pseudomonadati</taxon>
        <taxon>Pseudomonadota</taxon>
        <taxon>Gammaproteobacteria</taxon>
        <taxon>Cellvibrionales</taxon>
        <taxon>Microbulbiferaceae</taxon>
        <taxon>Microbulbifer</taxon>
    </lineage>
</organism>
<accession>A0ABT1P4H9</accession>
<keyword evidence="1" id="KW-0732">Signal</keyword>
<gene>
    <name evidence="2" type="ORF">HXX02_16350</name>
</gene>
<sequence length="235" mass="26150">MKRFIFSFLVWASAFSGGVSAGSDDFINSIDVPDFVGGNEPLRVDVDLKVAKTRDVYFVLQYFDTWKKLKEKSARVTSSGKYHVTFDTNGIEPGKYRVAVYMTPRDKNWNHRVGNGVNAPFSVLTDTAWNEYISTEAISEVRWPRRVSNGKEVLGVSYRINAPKLLNLDLLNGDGDVISNIQYPVSESGDFSLPIDDLFGKVGAGRFTWKILLLAEDGQSAIGDEAVFHFTVYGG</sequence>
<name>A0ABT1P4H9_9GAMM</name>
<evidence type="ECO:0000313" key="3">
    <source>
        <dbReference type="Proteomes" id="UP001205566"/>
    </source>
</evidence>
<dbReference type="EMBL" id="JACASI010000045">
    <property type="protein sequence ID" value="MCQ3831012.1"/>
    <property type="molecule type" value="Genomic_DNA"/>
</dbReference>